<protein>
    <submittedName>
        <fullName evidence="2">Uncharacterized protein</fullName>
    </submittedName>
</protein>
<gene>
    <name evidence="2" type="ORF">MEDL_17885</name>
</gene>
<sequence length="721" mass="81030">MITNYKYPGTTIPELFSTTSEEDANPAIRTLVTERPSQATTANGKWSLWNDWKFCEVNCIREDTTDGTQRRWRTCEGTQCSGGDMEERSCSELGICKECVILYQCYDLDSSWEILIEDKATTNIWCDNKCKAAELNYRFSGTISKYCYCQTAVPKKKGSRTPSNYRPPSTVAAITYIITPIPVRQFTTTAFMKMISTDTSPATVTYITPLNTRKSSTSTSANTHTSTSTDLTETITHTSKEKRPRKLLCKCSKRLINTKWHTLDGMNITDAEVKTMIVEDFNKNIKPEISVNKNIVSKETEMYNAVIIGVSIFSVMNQQFVDCEQVYQCYDIYYNNWVGPKTDSAVTNIWCEHYCKDASANYQYSGTISNRCYCRSNQPTSINNKQHYKCTEKLVCEGNTGEFCGGCSGHSERITVSKIDRTIATVKNTEVSIRNFKTSVFMKMKTNDISQAIITHKTLASTTSGNVNNVILNVTTETVPQTRGLSAKSSTTSVSIQKSKTAYFMKMITSDTSPATVTQNKPDTLKGITSKTYTTVNSSILSVISKATTHTITDKRPNKLLCRCPTKLCNTKWHFLDGLDITDSEIMKIVLEDFYHNILSEITIDKKFVTKEVRKRNSAINKTISAKFIGWANPTGYFCGVSNTRAPITFLSVSTQRIRTYCALECDRSDDCLGFNYRTTGTENCEIIDGAQLVVTESANGWKFYSKCLQDKNICLACRVN</sequence>
<evidence type="ECO:0000313" key="2">
    <source>
        <dbReference type="EMBL" id="CAG2203286.1"/>
    </source>
</evidence>
<dbReference type="InterPro" id="IPR000884">
    <property type="entry name" value="TSP1_rpt"/>
</dbReference>
<dbReference type="PROSITE" id="PS50092">
    <property type="entry name" value="TSP1"/>
    <property type="match status" value="1"/>
</dbReference>
<dbReference type="EMBL" id="CAJPWZ010000917">
    <property type="protein sequence ID" value="CAG2203286.1"/>
    <property type="molecule type" value="Genomic_DNA"/>
</dbReference>
<proteinExistence type="predicted"/>
<evidence type="ECO:0000256" key="1">
    <source>
        <dbReference type="SAM" id="MobiDB-lite"/>
    </source>
</evidence>
<organism evidence="2 3">
    <name type="scientific">Mytilus edulis</name>
    <name type="common">Blue mussel</name>
    <dbReference type="NCBI Taxonomy" id="6550"/>
    <lineage>
        <taxon>Eukaryota</taxon>
        <taxon>Metazoa</taxon>
        <taxon>Spiralia</taxon>
        <taxon>Lophotrochozoa</taxon>
        <taxon>Mollusca</taxon>
        <taxon>Bivalvia</taxon>
        <taxon>Autobranchia</taxon>
        <taxon>Pteriomorphia</taxon>
        <taxon>Mytilida</taxon>
        <taxon>Mytiloidea</taxon>
        <taxon>Mytilidae</taxon>
        <taxon>Mytilinae</taxon>
        <taxon>Mytilus</taxon>
    </lineage>
</organism>
<keyword evidence="3" id="KW-1185">Reference proteome</keyword>
<comment type="caution">
    <text evidence="2">The sequence shown here is derived from an EMBL/GenBank/DDBJ whole genome shotgun (WGS) entry which is preliminary data.</text>
</comment>
<dbReference type="InterPro" id="IPR036383">
    <property type="entry name" value="TSP1_rpt_sf"/>
</dbReference>
<dbReference type="Gene3D" id="2.20.100.10">
    <property type="entry name" value="Thrombospondin type-1 (TSP1) repeat"/>
    <property type="match status" value="1"/>
</dbReference>
<dbReference type="Proteomes" id="UP000683360">
    <property type="component" value="Unassembled WGS sequence"/>
</dbReference>
<reference evidence="2" key="1">
    <citation type="submission" date="2021-03" db="EMBL/GenBank/DDBJ databases">
        <authorList>
            <person name="Bekaert M."/>
        </authorList>
    </citation>
    <scope>NUCLEOTIDE SEQUENCE</scope>
</reference>
<accession>A0A8S3R2C9</accession>
<feature type="region of interest" description="Disordered" evidence="1">
    <location>
        <begin position="215"/>
        <end position="237"/>
    </location>
</feature>
<evidence type="ECO:0000313" key="3">
    <source>
        <dbReference type="Proteomes" id="UP000683360"/>
    </source>
</evidence>
<name>A0A8S3R2C9_MYTED</name>
<dbReference type="AlphaFoldDB" id="A0A8S3R2C9"/>